<name>A0A975J0S5_9BACT</name>
<dbReference type="Gene3D" id="3.30.9.10">
    <property type="entry name" value="D-Amino Acid Oxidase, subunit A, domain 2"/>
    <property type="match status" value="1"/>
</dbReference>
<dbReference type="PRINTS" id="PR01001">
    <property type="entry name" value="FADG3PDH"/>
</dbReference>
<dbReference type="AlphaFoldDB" id="A0A975J0S5"/>
<dbReference type="Gene3D" id="3.50.50.60">
    <property type="entry name" value="FAD/NAD(P)-binding domain"/>
    <property type="match status" value="1"/>
</dbReference>
<keyword evidence="4" id="KW-0319">Glycerol metabolism</keyword>
<evidence type="ECO:0000256" key="2">
    <source>
        <dbReference type="ARBA" id="ARBA00007330"/>
    </source>
</evidence>
<keyword evidence="10" id="KW-1185">Reference proteome</keyword>
<feature type="domain" description="FAD dependent oxidoreductase" evidence="7">
    <location>
        <begin position="20"/>
        <end position="376"/>
    </location>
</feature>
<dbReference type="InterPro" id="IPR031656">
    <property type="entry name" value="DAO_C"/>
</dbReference>
<evidence type="ECO:0000256" key="5">
    <source>
        <dbReference type="ARBA" id="ARBA00022827"/>
    </source>
</evidence>
<dbReference type="SUPFAM" id="SSF51905">
    <property type="entry name" value="FAD/NAD(P)-binding domain"/>
    <property type="match status" value="1"/>
</dbReference>
<evidence type="ECO:0000259" key="8">
    <source>
        <dbReference type="Pfam" id="PF16901"/>
    </source>
</evidence>
<reference evidence="9" key="1">
    <citation type="submission" date="2021-04" db="EMBL/GenBank/DDBJ databases">
        <title>Luteolibacter sp. 32A isolated from the skin of an Anderson's salamander (Ambystoma andersonii).</title>
        <authorList>
            <person name="Spergser J."/>
            <person name="Busse H.-J."/>
        </authorList>
    </citation>
    <scope>NUCLEOTIDE SEQUENCE</scope>
    <source>
        <strain evidence="9">32A</strain>
    </source>
</reference>
<dbReference type="EMBL" id="CP073100">
    <property type="protein sequence ID" value="QUE51889.1"/>
    <property type="molecule type" value="Genomic_DNA"/>
</dbReference>
<keyword evidence="6" id="KW-0560">Oxidoreductase</keyword>
<dbReference type="Pfam" id="PF16901">
    <property type="entry name" value="DAO_C"/>
    <property type="match status" value="1"/>
</dbReference>
<organism evidence="9 10">
    <name type="scientific">Luteolibacter ambystomatis</name>
    <dbReference type="NCBI Taxonomy" id="2824561"/>
    <lineage>
        <taxon>Bacteria</taxon>
        <taxon>Pseudomonadati</taxon>
        <taxon>Verrucomicrobiota</taxon>
        <taxon>Verrucomicrobiia</taxon>
        <taxon>Verrucomicrobiales</taxon>
        <taxon>Verrucomicrobiaceae</taxon>
        <taxon>Luteolibacter</taxon>
    </lineage>
</organism>
<accession>A0A975J0S5</accession>
<dbReference type="RefSeq" id="WP_211632145.1">
    <property type="nucleotide sequence ID" value="NZ_CP073100.1"/>
</dbReference>
<dbReference type="Pfam" id="PF01266">
    <property type="entry name" value="DAO"/>
    <property type="match status" value="1"/>
</dbReference>
<keyword evidence="3" id="KW-0285">Flavoprotein</keyword>
<dbReference type="InterPro" id="IPR036188">
    <property type="entry name" value="FAD/NAD-bd_sf"/>
</dbReference>
<keyword evidence="5" id="KW-0274">FAD</keyword>
<evidence type="ECO:0000256" key="1">
    <source>
        <dbReference type="ARBA" id="ARBA00001974"/>
    </source>
</evidence>
<dbReference type="InterPro" id="IPR006076">
    <property type="entry name" value="FAD-dep_OxRdtase"/>
</dbReference>
<evidence type="ECO:0000256" key="3">
    <source>
        <dbReference type="ARBA" id="ARBA00022630"/>
    </source>
</evidence>
<dbReference type="InterPro" id="IPR000447">
    <property type="entry name" value="G3P_DH_FAD-dep"/>
</dbReference>
<feature type="domain" description="Alpha-glycerophosphate oxidase C-terminal" evidence="8">
    <location>
        <begin position="417"/>
        <end position="502"/>
    </location>
</feature>
<comment type="cofactor">
    <cofactor evidence="1">
        <name>FAD</name>
        <dbReference type="ChEBI" id="CHEBI:57692"/>
    </cofactor>
</comment>
<evidence type="ECO:0000259" key="7">
    <source>
        <dbReference type="Pfam" id="PF01266"/>
    </source>
</evidence>
<evidence type="ECO:0000256" key="4">
    <source>
        <dbReference type="ARBA" id="ARBA00022798"/>
    </source>
</evidence>
<dbReference type="PANTHER" id="PTHR11985:SF35">
    <property type="entry name" value="ANAEROBIC GLYCEROL-3-PHOSPHATE DEHYDROGENASE SUBUNIT A"/>
    <property type="match status" value="1"/>
</dbReference>
<evidence type="ECO:0000256" key="6">
    <source>
        <dbReference type="ARBA" id="ARBA00023002"/>
    </source>
</evidence>
<dbReference type="InterPro" id="IPR038299">
    <property type="entry name" value="DAO_C_sf"/>
</dbReference>
<dbReference type="KEGG" id="lamb:KBB96_03135"/>
<dbReference type="PANTHER" id="PTHR11985">
    <property type="entry name" value="GLYCEROL-3-PHOSPHATE DEHYDROGENASE"/>
    <property type="match status" value="1"/>
</dbReference>
<dbReference type="GO" id="GO:0046168">
    <property type="term" value="P:glycerol-3-phosphate catabolic process"/>
    <property type="evidence" value="ECO:0007669"/>
    <property type="project" value="TreeGrafter"/>
</dbReference>
<dbReference type="Proteomes" id="UP000676169">
    <property type="component" value="Chromosome"/>
</dbReference>
<sequence>MSFSRSQHLDAIRNRSEPFDFIIVGGGATGLGAAVDAATRGHSVALIEMADFAKGTSSRSTKLVHGGVRYLKQGNVSLVLEALRERGRLAKNAPHLVHDLAFVIPSYKWWEGPFYGIGMKVYDQLAGKLGLGPSRMLSREETIEAIPTVETEHLTGGVVYHDGQFDDSRLAIDLAKTAAGHGALLANYTRCIGLLKENGFISGVRAIDEESGTEFTIRGRAVINATGVFVDDLRRQDVPDSKAIVAVSQGIHIVLPKEFLPGKAAIMVPKTADGRVLFAVPWHDHVVVGTTDTPVPAHSLEPRALQEEIDFIMEHCARYLTRDPRPEDVLSIYAGLRPLVKAGDGSDTAALSRDHTILVAESGLITITGGKWTTYRKMGEDVIDQAEMVAGVESRRCHTVDLPIHGWTHQPIPEPHLQVYGSDAASIRGLAAADSSLSERVHPELALTRAEVIWHAREEMARTVEDVLARRSRSLLLHARASQEAAPVVAALLGREMGRDAAWEAAQVEHYRRVSQGYVFGSPESISR</sequence>
<dbReference type="GO" id="GO:0006071">
    <property type="term" value="P:glycerol metabolic process"/>
    <property type="evidence" value="ECO:0007669"/>
    <property type="project" value="UniProtKB-KW"/>
</dbReference>
<evidence type="ECO:0000313" key="9">
    <source>
        <dbReference type="EMBL" id="QUE51889.1"/>
    </source>
</evidence>
<proteinExistence type="inferred from homology"/>
<dbReference type="GO" id="GO:0004368">
    <property type="term" value="F:glycerol-3-phosphate dehydrogenase (quinone) activity"/>
    <property type="evidence" value="ECO:0007669"/>
    <property type="project" value="InterPro"/>
</dbReference>
<dbReference type="Gene3D" id="1.10.8.870">
    <property type="entry name" value="Alpha-glycerophosphate oxidase, cap domain"/>
    <property type="match status" value="1"/>
</dbReference>
<protein>
    <submittedName>
        <fullName evidence="9">Glycerol-3-phosphate dehydrogenase/oxidase</fullName>
    </submittedName>
</protein>
<gene>
    <name evidence="9" type="ORF">KBB96_03135</name>
</gene>
<evidence type="ECO:0000313" key="10">
    <source>
        <dbReference type="Proteomes" id="UP000676169"/>
    </source>
</evidence>
<comment type="similarity">
    <text evidence="2">Belongs to the FAD-dependent glycerol-3-phosphate dehydrogenase family.</text>
</comment>